<organism evidence="2 3">
    <name type="scientific">Hyaloscypha hepaticicola</name>
    <dbReference type="NCBI Taxonomy" id="2082293"/>
    <lineage>
        <taxon>Eukaryota</taxon>
        <taxon>Fungi</taxon>
        <taxon>Dikarya</taxon>
        <taxon>Ascomycota</taxon>
        <taxon>Pezizomycotina</taxon>
        <taxon>Leotiomycetes</taxon>
        <taxon>Helotiales</taxon>
        <taxon>Hyaloscyphaceae</taxon>
        <taxon>Hyaloscypha</taxon>
    </lineage>
</organism>
<protein>
    <submittedName>
        <fullName evidence="2">Uncharacterized protein</fullName>
    </submittedName>
</protein>
<gene>
    <name evidence="2" type="ORF">NA56DRAFT_385394</name>
</gene>
<evidence type="ECO:0000313" key="2">
    <source>
        <dbReference type="EMBL" id="PMD25772.1"/>
    </source>
</evidence>
<dbReference type="Proteomes" id="UP000235672">
    <property type="component" value="Unassembled WGS sequence"/>
</dbReference>
<keyword evidence="1" id="KW-0812">Transmembrane</keyword>
<keyword evidence="3" id="KW-1185">Reference proteome</keyword>
<accession>A0A2J6QHM6</accession>
<feature type="transmembrane region" description="Helical" evidence="1">
    <location>
        <begin position="30"/>
        <end position="49"/>
    </location>
</feature>
<dbReference type="EMBL" id="KZ613469">
    <property type="protein sequence ID" value="PMD25772.1"/>
    <property type="molecule type" value="Genomic_DNA"/>
</dbReference>
<proteinExistence type="predicted"/>
<feature type="transmembrane region" description="Helical" evidence="1">
    <location>
        <begin position="5"/>
        <end position="24"/>
    </location>
</feature>
<dbReference type="AlphaFoldDB" id="A0A2J6QHM6"/>
<evidence type="ECO:0000313" key="3">
    <source>
        <dbReference type="Proteomes" id="UP000235672"/>
    </source>
</evidence>
<keyword evidence="1" id="KW-0472">Membrane</keyword>
<sequence length="69" mass="7582">MGRIAWCSGFGFGFGLGIMIGWMGRTVLEIPIVIFGIVLALARMLLCFARDRIIDELVQCAFLGPSCEE</sequence>
<name>A0A2J6QHM6_9HELO</name>
<evidence type="ECO:0000256" key="1">
    <source>
        <dbReference type="SAM" id="Phobius"/>
    </source>
</evidence>
<keyword evidence="1" id="KW-1133">Transmembrane helix</keyword>
<reference evidence="2 3" key="1">
    <citation type="submission" date="2016-05" db="EMBL/GenBank/DDBJ databases">
        <title>A degradative enzymes factory behind the ericoid mycorrhizal symbiosis.</title>
        <authorList>
            <consortium name="DOE Joint Genome Institute"/>
            <person name="Martino E."/>
            <person name="Morin E."/>
            <person name="Grelet G."/>
            <person name="Kuo A."/>
            <person name="Kohler A."/>
            <person name="Daghino S."/>
            <person name="Barry K."/>
            <person name="Choi C."/>
            <person name="Cichocki N."/>
            <person name="Clum A."/>
            <person name="Copeland A."/>
            <person name="Hainaut M."/>
            <person name="Haridas S."/>
            <person name="Labutti K."/>
            <person name="Lindquist E."/>
            <person name="Lipzen A."/>
            <person name="Khouja H.-R."/>
            <person name="Murat C."/>
            <person name="Ohm R."/>
            <person name="Olson A."/>
            <person name="Spatafora J."/>
            <person name="Veneault-Fourrey C."/>
            <person name="Henrissat B."/>
            <person name="Grigoriev I."/>
            <person name="Martin F."/>
            <person name="Perotto S."/>
        </authorList>
    </citation>
    <scope>NUCLEOTIDE SEQUENCE [LARGE SCALE GENOMIC DNA]</scope>
    <source>
        <strain evidence="2 3">UAMH 7357</strain>
    </source>
</reference>